<dbReference type="PATRIC" id="fig|1110504.5.peg.317"/>
<dbReference type="RefSeq" id="WP_004024073.1">
    <property type="nucleotide sequence ID" value="NZ_AJPR01000006.1"/>
</dbReference>
<reference evidence="1 2" key="1">
    <citation type="journal article" date="2012" name="Appl. Environ. Microbiol.">
        <title>Emergence of Atypical Mycoplasma agalactiae Strains Harboring a New Prophage and Associated with an Alpine Wild Ungulate Mortality Episode.</title>
        <authorList>
            <person name="Tardy F."/>
            <person name="Baranowski E."/>
            <person name="Nouvel L.X."/>
            <person name="Mick V."/>
            <person name="Manso-Silvan L."/>
            <person name="Thiaucourt F."/>
            <person name="Thebault P."/>
            <person name="Breton M."/>
            <person name="Sirand-Pugnet P."/>
            <person name="Blanchard A."/>
            <person name="Garnier A."/>
            <person name="Gibert P."/>
            <person name="Game Y."/>
            <person name="Poumarat F."/>
            <person name="Citti C."/>
        </authorList>
    </citation>
    <scope>NUCLEOTIDE SEQUENCE [LARGE SCALE GENOMIC DNA]</scope>
    <source>
        <strain evidence="1 2">14628</strain>
    </source>
</reference>
<dbReference type="AlphaFoldDB" id="I5D698"/>
<name>I5D698_MYCAA</name>
<proteinExistence type="predicted"/>
<evidence type="ECO:0000313" key="1">
    <source>
        <dbReference type="EMBL" id="EIN15207.1"/>
    </source>
</evidence>
<gene>
    <name evidence="1" type="ORF">MAGb_3160</name>
</gene>
<dbReference type="Proteomes" id="UP000003181">
    <property type="component" value="Unassembled WGS sequence"/>
</dbReference>
<accession>I5D698</accession>
<dbReference type="STRING" id="1110504.MAGb_3160"/>
<sequence>MANFTLKDLEKYNEPDIFIVDEKTKFKVDTSAHSILKYQQFVNKYKDFQSISYELSEKADREFLEIMLCKNDANKVINEFKYKYKPQAIVYIIHELLKFWLEQTTGTNFEKEGDKKISPPINWLHPRLRPNS</sequence>
<organism evidence="1 2">
    <name type="scientific">Mycoplasmopsis agalactiae 14628</name>
    <dbReference type="NCBI Taxonomy" id="1110504"/>
    <lineage>
        <taxon>Bacteria</taxon>
        <taxon>Bacillati</taxon>
        <taxon>Mycoplasmatota</taxon>
        <taxon>Mycoplasmoidales</taxon>
        <taxon>Metamycoplasmataceae</taxon>
        <taxon>Mycoplasmopsis</taxon>
    </lineage>
</organism>
<dbReference type="EMBL" id="AJPR01000006">
    <property type="protein sequence ID" value="EIN15207.1"/>
    <property type="molecule type" value="Genomic_DNA"/>
</dbReference>
<protein>
    <submittedName>
        <fullName evidence="1">Uncharacterized protein</fullName>
    </submittedName>
</protein>
<comment type="caution">
    <text evidence="1">The sequence shown here is derived from an EMBL/GenBank/DDBJ whole genome shotgun (WGS) entry which is preliminary data.</text>
</comment>
<evidence type="ECO:0000313" key="2">
    <source>
        <dbReference type="Proteomes" id="UP000003181"/>
    </source>
</evidence>